<evidence type="ECO:0000313" key="3">
    <source>
        <dbReference type="EMBL" id="KAG0560161.1"/>
    </source>
</evidence>
<protein>
    <submittedName>
        <fullName evidence="3">Uncharacterized protein</fullName>
    </submittedName>
</protein>
<sequence length="207" mass="22521">MESRGNEFGYGSRSFHAAARKLLAADSQAPTPVPAAVVCRDLKTGEPVHCQNPQTLLIIVGGMSCMMVMVAIATILLCLSVLRQRRLERRRQEFIQEHQLTALAPPSTNTSHTPTIPANSPEYDDAVFVQLPGDEKPQFFALPKPFLTDTTKDTPKPADVTDDGQNGEKDQSSEEAGENHDLNASDDADPCVQSSDGLFRNPLFGSQ</sequence>
<dbReference type="EMBL" id="CM026431">
    <property type="protein sequence ID" value="KAG0560161.1"/>
    <property type="molecule type" value="Genomic_DNA"/>
</dbReference>
<evidence type="ECO:0000313" key="4">
    <source>
        <dbReference type="Proteomes" id="UP000822688"/>
    </source>
</evidence>
<keyword evidence="2" id="KW-0472">Membrane</keyword>
<dbReference type="AlphaFoldDB" id="A0A8T0GKV2"/>
<reference evidence="3" key="1">
    <citation type="submission" date="2020-06" db="EMBL/GenBank/DDBJ databases">
        <title>WGS assembly of Ceratodon purpureus strain R40.</title>
        <authorList>
            <person name="Carey S.B."/>
            <person name="Jenkins J."/>
            <person name="Shu S."/>
            <person name="Lovell J.T."/>
            <person name="Sreedasyam A."/>
            <person name="Maumus F."/>
            <person name="Tiley G.P."/>
            <person name="Fernandez-Pozo N."/>
            <person name="Barry K."/>
            <person name="Chen C."/>
            <person name="Wang M."/>
            <person name="Lipzen A."/>
            <person name="Daum C."/>
            <person name="Saski C.A."/>
            <person name="Payton A.C."/>
            <person name="Mcbreen J.C."/>
            <person name="Conrad R.E."/>
            <person name="Kollar L.M."/>
            <person name="Olsson S."/>
            <person name="Huttunen S."/>
            <person name="Landis J.B."/>
            <person name="Wickett N.J."/>
            <person name="Johnson M.G."/>
            <person name="Rensing S.A."/>
            <person name="Grimwood J."/>
            <person name="Schmutz J."/>
            <person name="Mcdaniel S.F."/>
        </authorList>
    </citation>
    <scope>NUCLEOTIDE SEQUENCE</scope>
    <source>
        <strain evidence="3">R40</strain>
    </source>
</reference>
<keyword evidence="4" id="KW-1185">Reference proteome</keyword>
<gene>
    <name evidence="3" type="ORF">KC19_10G158400</name>
</gene>
<dbReference type="Proteomes" id="UP000822688">
    <property type="component" value="Chromosome 10"/>
</dbReference>
<organism evidence="3 4">
    <name type="scientific">Ceratodon purpureus</name>
    <name type="common">Fire moss</name>
    <name type="synonym">Dicranum purpureum</name>
    <dbReference type="NCBI Taxonomy" id="3225"/>
    <lineage>
        <taxon>Eukaryota</taxon>
        <taxon>Viridiplantae</taxon>
        <taxon>Streptophyta</taxon>
        <taxon>Embryophyta</taxon>
        <taxon>Bryophyta</taxon>
        <taxon>Bryophytina</taxon>
        <taxon>Bryopsida</taxon>
        <taxon>Dicranidae</taxon>
        <taxon>Pseudoditrichales</taxon>
        <taxon>Ditrichaceae</taxon>
        <taxon>Ceratodon</taxon>
    </lineage>
</organism>
<feature type="transmembrane region" description="Helical" evidence="2">
    <location>
        <begin position="56"/>
        <end position="82"/>
    </location>
</feature>
<keyword evidence="2" id="KW-1133">Transmembrane helix</keyword>
<feature type="compositionally biased region" description="Basic and acidic residues" evidence="1">
    <location>
        <begin position="166"/>
        <end position="183"/>
    </location>
</feature>
<accession>A0A8T0GKV2</accession>
<feature type="compositionally biased region" description="Polar residues" evidence="1">
    <location>
        <begin position="106"/>
        <end position="118"/>
    </location>
</feature>
<comment type="caution">
    <text evidence="3">The sequence shown here is derived from an EMBL/GenBank/DDBJ whole genome shotgun (WGS) entry which is preliminary data.</text>
</comment>
<feature type="region of interest" description="Disordered" evidence="1">
    <location>
        <begin position="145"/>
        <end position="207"/>
    </location>
</feature>
<proteinExistence type="predicted"/>
<feature type="region of interest" description="Disordered" evidence="1">
    <location>
        <begin position="100"/>
        <end position="121"/>
    </location>
</feature>
<evidence type="ECO:0000256" key="1">
    <source>
        <dbReference type="SAM" id="MobiDB-lite"/>
    </source>
</evidence>
<evidence type="ECO:0000256" key="2">
    <source>
        <dbReference type="SAM" id="Phobius"/>
    </source>
</evidence>
<name>A0A8T0GKV2_CERPU</name>
<keyword evidence="2" id="KW-0812">Transmembrane</keyword>